<dbReference type="Gene3D" id="2.130.10.10">
    <property type="entry name" value="YVTN repeat-like/Quinoprotein amine dehydrogenase"/>
    <property type="match status" value="1"/>
</dbReference>
<dbReference type="InterPro" id="IPR015943">
    <property type="entry name" value="WD40/YVTN_repeat-like_dom_sf"/>
</dbReference>
<dbReference type="AlphaFoldDB" id="A0A4P9ZHU4"/>
<dbReference type="Proteomes" id="UP000268321">
    <property type="component" value="Unassembled WGS sequence"/>
</dbReference>
<dbReference type="GO" id="GO:0005634">
    <property type="term" value="C:nucleus"/>
    <property type="evidence" value="ECO:0007669"/>
    <property type="project" value="UniProtKB-SubCell"/>
</dbReference>
<keyword evidence="4 6" id="KW-0677">Repeat</keyword>
<accession>A0A4P9ZHU4</accession>
<feature type="compositionally biased region" description="Basic and acidic residues" evidence="7">
    <location>
        <begin position="59"/>
        <end position="84"/>
    </location>
</feature>
<evidence type="ECO:0000256" key="7">
    <source>
        <dbReference type="SAM" id="MobiDB-lite"/>
    </source>
</evidence>
<dbReference type="Pfam" id="PF00400">
    <property type="entry name" value="WD40"/>
    <property type="match status" value="1"/>
</dbReference>
<dbReference type="HAMAP" id="MF_03056">
    <property type="entry name" value="TRM82"/>
    <property type="match status" value="1"/>
</dbReference>
<reference evidence="9" key="1">
    <citation type="journal article" date="2018" name="Nat. Microbiol.">
        <title>Leveraging single-cell genomics to expand the fungal tree of life.</title>
        <authorList>
            <person name="Ahrendt S.R."/>
            <person name="Quandt C.A."/>
            <person name="Ciobanu D."/>
            <person name="Clum A."/>
            <person name="Salamov A."/>
            <person name="Andreopoulos B."/>
            <person name="Cheng J.F."/>
            <person name="Woyke T."/>
            <person name="Pelin A."/>
            <person name="Henrissat B."/>
            <person name="Reynolds N.K."/>
            <person name="Benny G.L."/>
            <person name="Smith M.E."/>
            <person name="James T.Y."/>
            <person name="Grigoriev I.V."/>
        </authorList>
    </citation>
    <scope>NUCLEOTIDE SEQUENCE [LARGE SCALE GENOMIC DNA]</scope>
    <source>
        <strain evidence="9">Baker2002</strain>
    </source>
</reference>
<dbReference type="GO" id="GO:0043527">
    <property type="term" value="C:tRNA methyltransferase complex"/>
    <property type="evidence" value="ECO:0007669"/>
    <property type="project" value="TreeGrafter"/>
</dbReference>
<dbReference type="PANTHER" id="PTHR16288">
    <property type="entry name" value="WD40 REPEAT PROTEIN 4"/>
    <property type="match status" value="1"/>
</dbReference>
<evidence type="ECO:0000256" key="6">
    <source>
        <dbReference type="HAMAP-Rule" id="MF_03056"/>
    </source>
</evidence>
<evidence type="ECO:0000256" key="3">
    <source>
        <dbReference type="ARBA" id="ARBA00022694"/>
    </source>
</evidence>
<evidence type="ECO:0000256" key="5">
    <source>
        <dbReference type="ARBA" id="ARBA00023242"/>
    </source>
</evidence>
<comment type="pathway">
    <text evidence="6">tRNA modification; N(7)-methylguanine-tRNA biosynthesis.</text>
</comment>
<dbReference type="InterPro" id="IPR036322">
    <property type="entry name" value="WD40_repeat_dom_sf"/>
</dbReference>
<evidence type="ECO:0000313" key="9">
    <source>
        <dbReference type="Proteomes" id="UP000268321"/>
    </source>
</evidence>
<feature type="region of interest" description="Disordered" evidence="7">
    <location>
        <begin position="59"/>
        <end position="88"/>
    </location>
</feature>
<dbReference type="SUPFAM" id="SSF50978">
    <property type="entry name" value="WD40 repeat-like"/>
    <property type="match status" value="1"/>
</dbReference>
<evidence type="ECO:0000256" key="4">
    <source>
        <dbReference type="ARBA" id="ARBA00022737"/>
    </source>
</evidence>
<dbReference type="SMART" id="SM00320">
    <property type="entry name" value="WD40"/>
    <property type="match status" value="2"/>
</dbReference>
<evidence type="ECO:0000313" key="8">
    <source>
        <dbReference type="EMBL" id="RKP32553.1"/>
    </source>
</evidence>
<dbReference type="EMBL" id="ML004430">
    <property type="protein sequence ID" value="RKP32553.1"/>
    <property type="molecule type" value="Genomic_DNA"/>
</dbReference>
<gene>
    <name evidence="8" type="ORF">METBISCDRAFT_11708</name>
</gene>
<keyword evidence="2 6" id="KW-0853">WD repeat</keyword>
<comment type="subcellular location">
    <subcellularLocation>
        <location evidence="1 6">Nucleus</location>
    </subcellularLocation>
</comment>
<dbReference type="UniPathway" id="UPA00989"/>
<keyword evidence="3 6" id="KW-0819">tRNA processing</keyword>
<proteinExistence type="inferred from homology"/>
<dbReference type="InterPro" id="IPR028884">
    <property type="entry name" value="Trm82"/>
</dbReference>
<evidence type="ECO:0000256" key="2">
    <source>
        <dbReference type="ARBA" id="ARBA00022574"/>
    </source>
</evidence>
<dbReference type="GO" id="GO:0005829">
    <property type="term" value="C:cytosol"/>
    <property type="evidence" value="ECO:0007669"/>
    <property type="project" value="TreeGrafter"/>
</dbReference>
<keyword evidence="5 6" id="KW-0539">Nucleus</keyword>
<dbReference type="PANTHER" id="PTHR16288:SF0">
    <property type="entry name" value="TRNA (GUANINE-N(7)-)-METHYLTRANSFERASE NON-CATALYTIC SUBUNIT WDR4"/>
    <property type="match status" value="1"/>
</dbReference>
<comment type="similarity">
    <text evidence="6">Belongs to the WD repeat TRM82 family.</text>
</comment>
<dbReference type="OrthoDB" id="339900at2759"/>
<sequence length="426" mass="48667">MKHPFQILISDSSHEHIFASATNRLMVFSAIDGKLIGSWTDLVDAQEFQESRFKARIEKQPKREEVEKAENATKRLKTNKKEPKVPAPGAGAPPIYYYIRSLTLSRNETYLIGTTDSDKAAVIFKIDYTQENCIQLIKRQVFPKRLCSVLTTLDDTKVVVADKFGDVYEISAINTEVVAEKDLVPILGHVSMLSEVVVAEHDGKQYVLTGDRDEHIKVSHYPKSYVVRNWLFGHHEFVSCLHICSFNKDILISGGGDDYLILWDWWAKKQLARVGLRELMAPLLTDSHLPPERFRRDSPSREISISKVTVYEHGDTRLMVVLCENTNCLLTFKIHTEMNVEHHQTFETSLPIVDFVVLSDSILAAVDVETDTELLQLYKFDDDGTLHLTESPLTKEITISVDCEVLGRAEFYPLYYISSFRKRSEH</sequence>
<evidence type="ECO:0000256" key="1">
    <source>
        <dbReference type="ARBA" id="ARBA00004123"/>
    </source>
</evidence>
<keyword evidence="9" id="KW-1185">Reference proteome</keyword>
<organism evidence="8 9">
    <name type="scientific">Metschnikowia bicuspidata</name>
    <dbReference type="NCBI Taxonomy" id="27322"/>
    <lineage>
        <taxon>Eukaryota</taxon>
        <taxon>Fungi</taxon>
        <taxon>Dikarya</taxon>
        <taxon>Ascomycota</taxon>
        <taxon>Saccharomycotina</taxon>
        <taxon>Pichiomycetes</taxon>
        <taxon>Metschnikowiaceae</taxon>
        <taxon>Metschnikowia</taxon>
    </lineage>
</organism>
<dbReference type="GO" id="GO:0106004">
    <property type="term" value="P:tRNA (guanine-N7)-methylation"/>
    <property type="evidence" value="ECO:0007669"/>
    <property type="project" value="UniProtKB-UniRule"/>
</dbReference>
<name>A0A4P9ZHU4_9ASCO</name>
<dbReference type="InterPro" id="IPR001680">
    <property type="entry name" value="WD40_rpt"/>
</dbReference>
<comment type="function">
    <text evidence="6">Required for the formation of N(7)-methylguanine at position 46 (m7G46) in tRNA. In the complex, it is required to stabilize and induce conformational changes of the catalytic subunit.</text>
</comment>
<protein>
    <submittedName>
        <fullName evidence="8">Uncharacterized protein</fullName>
    </submittedName>
</protein>